<evidence type="ECO:0000256" key="3">
    <source>
        <dbReference type="ARBA" id="ARBA00022692"/>
    </source>
</evidence>
<dbReference type="GO" id="GO:0005886">
    <property type="term" value="C:plasma membrane"/>
    <property type="evidence" value="ECO:0007669"/>
    <property type="project" value="TreeGrafter"/>
</dbReference>
<evidence type="ECO:0000256" key="1">
    <source>
        <dbReference type="ARBA" id="ARBA00022448"/>
    </source>
</evidence>
<keyword evidence="6" id="KW-0811">Translocation</keyword>
<gene>
    <name evidence="9" type="ORF">COU33_04900</name>
</gene>
<keyword evidence="4" id="KW-0653">Protein transport</keyword>
<dbReference type="AlphaFoldDB" id="A0A2M6VZY8"/>
<protein>
    <recommendedName>
        <fullName evidence="11">Protein translocase subunit SecD</fullName>
    </recommendedName>
</protein>
<accession>A0A2M6VZY8</accession>
<dbReference type="SUPFAM" id="SSF82866">
    <property type="entry name" value="Multidrug efflux transporter AcrB transmembrane domain"/>
    <property type="match status" value="1"/>
</dbReference>
<keyword evidence="5 8" id="KW-1133">Transmembrane helix</keyword>
<evidence type="ECO:0000256" key="2">
    <source>
        <dbReference type="ARBA" id="ARBA00022475"/>
    </source>
</evidence>
<comment type="caution">
    <text evidence="9">The sequence shown here is derived from an EMBL/GenBank/DDBJ whole genome shotgun (WGS) entry which is preliminary data.</text>
</comment>
<keyword evidence="1" id="KW-0813">Transport</keyword>
<dbReference type="InterPro" id="IPR022813">
    <property type="entry name" value="SecD/SecF_arch_bac"/>
</dbReference>
<organism evidence="9 10">
    <name type="scientific">Candidatus Magasanikbacteria bacterium CG10_big_fil_rev_8_21_14_0_10_43_6</name>
    <dbReference type="NCBI Taxonomy" id="1974650"/>
    <lineage>
        <taxon>Bacteria</taxon>
        <taxon>Candidatus Magasanikiibacteriota</taxon>
    </lineage>
</organism>
<feature type="transmembrane region" description="Helical" evidence="8">
    <location>
        <begin position="37"/>
        <end position="60"/>
    </location>
</feature>
<feature type="transmembrane region" description="Helical" evidence="8">
    <location>
        <begin position="12"/>
        <end position="31"/>
    </location>
</feature>
<evidence type="ECO:0000313" key="9">
    <source>
        <dbReference type="EMBL" id="PIT86124.1"/>
    </source>
</evidence>
<reference evidence="10" key="1">
    <citation type="submission" date="2017-09" db="EMBL/GenBank/DDBJ databases">
        <title>Depth-based differentiation of microbial function through sediment-hosted aquifers and enrichment of novel symbionts in the deep terrestrial subsurface.</title>
        <authorList>
            <person name="Probst A.J."/>
            <person name="Ladd B."/>
            <person name="Jarett J.K."/>
            <person name="Geller-Mcgrath D.E."/>
            <person name="Sieber C.M.K."/>
            <person name="Emerson J.B."/>
            <person name="Anantharaman K."/>
            <person name="Thomas B.C."/>
            <person name="Malmstrom R."/>
            <person name="Stieglmeier M."/>
            <person name="Klingl A."/>
            <person name="Woyke T."/>
            <person name="Ryan C.M."/>
            <person name="Banfield J.F."/>
        </authorList>
    </citation>
    <scope>NUCLEOTIDE SEQUENCE [LARGE SCALE GENOMIC DNA]</scope>
</reference>
<keyword evidence="3 8" id="KW-0812">Transmembrane</keyword>
<dbReference type="Proteomes" id="UP000229362">
    <property type="component" value="Unassembled WGS sequence"/>
</dbReference>
<evidence type="ECO:0008006" key="11">
    <source>
        <dbReference type="Google" id="ProtNLM"/>
    </source>
</evidence>
<dbReference type="GO" id="GO:0015031">
    <property type="term" value="P:protein transport"/>
    <property type="evidence" value="ECO:0007669"/>
    <property type="project" value="UniProtKB-KW"/>
</dbReference>
<sequence>MEEGFLRAWSSIRDGNISTLITCALLIWFGSSFVQGFAATLAIGVLLSMFSAITITRVMLRFVVPWFQEYGSVLFLGSKKE</sequence>
<proteinExistence type="predicted"/>
<evidence type="ECO:0000256" key="8">
    <source>
        <dbReference type="SAM" id="Phobius"/>
    </source>
</evidence>
<evidence type="ECO:0000256" key="5">
    <source>
        <dbReference type="ARBA" id="ARBA00022989"/>
    </source>
</evidence>
<evidence type="ECO:0000256" key="4">
    <source>
        <dbReference type="ARBA" id="ARBA00022927"/>
    </source>
</evidence>
<name>A0A2M6VZY8_9BACT</name>
<evidence type="ECO:0000313" key="10">
    <source>
        <dbReference type="Proteomes" id="UP000229362"/>
    </source>
</evidence>
<dbReference type="EMBL" id="PFBZ01000209">
    <property type="protein sequence ID" value="PIT86124.1"/>
    <property type="molecule type" value="Genomic_DNA"/>
</dbReference>
<keyword evidence="2" id="KW-1003">Cell membrane</keyword>
<dbReference type="PANTHER" id="PTHR30081:SF1">
    <property type="entry name" value="PROTEIN TRANSLOCASE SUBUNIT SECD"/>
    <property type="match status" value="1"/>
</dbReference>
<evidence type="ECO:0000256" key="6">
    <source>
        <dbReference type="ARBA" id="ARBA00023010"/>
    </source>
</evidence>
<keyword evidence="7 8" id="KW-0472">Membrane</keyword>
<evidence type="ECO:0000256" key="7">
    <source>
        <dbReference type="ARBA" id="ARBA00023136"/>
    </source>
</evidence>
<dbReference type="PANTHER" id="PTHR30081">
    <property type="entry name" value="PROTEIN-EXPORT MEMBRANE PROTEIN SEC"/>
    <property type="match status" value="1"/>
</dbReference>
<dbReference type="Gene3D" id="1.20.1640.10">
    <property type="entry name" value="Multidrug efflux transporter AcrB transmembrane domain"/>
    <property type="match status" value="1"/>
</dbReference>